<gene>
    <name evidence="1" type="ORF">SAMN05660662_1822</name>
</gene>
<dbReference type="Proteomes" id="UP000199406">
    <property type="component" value="Unassembled WGS sequence"/>
</dbReference>
<sequence>MADQDTQGIARRYRAFVAETAPTSPLYARLAGEVADSGDVLSFLATLPSGKQQPNLLFAALQFLHGAPTGGAELRRIVAEDADRLRDTMLTRATQTNEPARCGALLPVLALLGGPLALVEVGASAGLCLYPDRYHYEYDGAPVGPDSPLHLTVSTSGPVPVPLDVPSVIARIGVDLNPLDPADADDRAWLRALVWPGPHAEERLRRIDDASEVARTEPARMLTGDLLDRLPDALDLVPENCTVVVMHTAVLPYLSEAARVAFVARMDDLPVRWLAQEAPGLVPGTGNLQADPRRPELVVSLDGRPLARSAPHGGWLEWLPDGLGASGE</sequence>
<keyword evidence="2" id="KW-1185">Reference proteome</keyword>
<accession>A0A1G7KE81</accession>
<dbReference type="Pfam" id="PF10094">
    <property type="entry name" value="DUF2332"/>
    <property type="match status" value="1"/>
</dbReference>
<evidence type="ECO:0000313" key="2">
    <source>
        <dbReference type="Proteomes" id="UP000199406"/>
    </source>
</evidence>
<dbReference type="InterPro" id="IPR011200">
    <property type="entry name" value="UCP012608"/>
</dbReference>
<protein>
    <recommendedName>
        <fullName evidence="3">DUF2332 domain-containing protein</fullName>
    </recommendedName>
</protein>
<reference evidence="2" key="1">
    <citation type="submission" date="2016-10" db="EMBL/GenBank/DDBJ databases">
        <authorList>
            <person name="Varghese N."/>
            <person name="Submissions S."/>
        </authorList>
    </citation>
    <scope>NUCLEOTIDE SEQUENCE [LARGE SCALE GENOMIC DNA]</scope>
    <source>
        <strain evidence="2">DSM 44268</strain>
    </source>
</reference>
<organism evidence="1 2">
    <name type="scientific">Blastococcus aurantiacus</name>
    <dbReference type="NCBI Taxonomy" id="1550231"/>
    <lineage>
        <taxon>Bacteria</taxon>
        <taxon>Bacillati</taxon>
        <taxon>Actinomycetota</taxon>
        <taxon>Actinomycetes</taxon>
        <taxon>Geodermatophilales</taxon>
        <taxon>Geodermatophilaceae</taxon>
        <taxon>Blastococcus</taxon>
    </lineage>
</organism>
<dbReference type="EMBL" id="FNBT01000003">
    <property type="protein sequence ID" value="SDF35482.1"/>
    <property type="molecule type" value="Genomic_DNA"/>
</dbReference>
<proteinExistence type="predicted"/>
<evidence type="ECO:0008006" key="3">
    <source>
        <dbReference type="Google" id="ProtNLM"/>
    </source>
</evidence>
<name>A0A1G7KE81_9ACTN</name>
<dbReference type="AlphaFoldDB" id="A0A1G7KE81"/>
<dbReference type="STRING" id="1550231.SAMN05660662_1822"/>
<dbReference type="RefSeq" id="WP_255362284.1">
    <property type="nucleotide sequence ID" value="NZ_FNBT01000003.1"/>
</dbReference>
<evidence type="ECO:0000313" key="1">
    <source>
        <dbReference type="EMBL" id="SDF35482.1"/>
    </source>
</evidence>